<evidence type="ECO:0000256" key="2">
    <source>
        <dbReference type="ARBA" id="ARBA00005652"/>
    </source>
</evidence>
<organism evidence="10 11">
    <name type="scientific">Herbiconiux ginsengi</name>
    <dbReference type="NCBI Taxonomy" id="381665"/>
    <lineage>
        <taxon>Bacteria</taxon>
        <taxon>Bacillati</taxon>
        <taxon>Actinomycetota</taxon>
        <taxon>Actinomycetes</taxon>
        <taxon>Micrococcales</taxon>
        <taxon>Microbacteriaceae</taxon>
        <taxon>Herbiconiux</taxon>
    </lineage>
</organism>
<evidence type="ECO:0000313" key="11">
    <source>
        <dbReference type="Proteomes" id="UP000198891"/>
    </source>
</evidence>
<dbReference type="InterPro" id="IPR001554">
    <property type="entry name" value="Glyco_hydro_14"/>
</dbReference>
<dbReference type="OrthoDB" id="9805159at2"/>
<dbReference type="PRINTS" id="PR00750">
    <property type="entry name" value="BETAAMYLASE"/>
</dbReference>
<dbReference type="GO" id="GO:0016161">
    <property type="term" value="F:beta-amylase activity"/>
    <property type="evidence" value="ECO:0007669"/>
    <property type="project" value="UniProtKB-EC"/>
</dbReference>
<evidence type="ECO:0000313" key="10">
    <source>
        <dbReference type="EMBL" id="SDZ52220.1"/>
    </source>
</evidence>
<evidence type="ECO:0000256" key="6">
    <source>
        <dbReference type="ARBA" id="ARBA00023295"/>
    </source>
</evidence>
<evidence type="ECO:0000256" key="1">
    <source>
        <dbReference type="ARBA" id="ARBA00000546"/>
    </source>
</evidence>
<dbReference type="InterPro" id="IPR018238">
    <property type="entry name" value="Glyco_hydro_14_CS"/>
</dbReference>
<evidence type="ECO:0000256" key="3">
    <source>
        <dbReference type="ARBA" id="ARBA00012594"/>
    </source>
</evidence>
<accession>A0A1H3TQ32</accession>
<name>A0A1H3TQ32_9MICO</name>
<evidence type="ECO:0000256" key="5">
    <source>
        <dbReference type="ARBA" id="ARBA00023277"/>
    </source>
</evidence>
<keyword evidence="7 8" id="KW-0624">Polysaccharide degradation</keyword>
<evidence type="ECO:0000256" key="8">
    <source>
        <dbReference type="RuleBase" id="RU000509"/>
    </source>
</evidence>
<evidence type="ECO:0000256" key="4">
    <source>
        <dbReference type="ARBA" id="ARBA00022801"/>
    </source>
</evidence>
<dbReference type="PANTHER" id="PTHR31352">
    <property type="entry name" value="BETA-AMYLASE 1, CHLOROPLASTIC"/>
    <property type="match status" value="1"/>
</dbReference>
<keyword evidence="4 8" id="KW-0378">Hydrolase</keyword>
<protein>
    <recommendedName>
        <fullName evidence="3 8">Beta-amylase</fullName>
        <ecNumber evidence="3 8">3.2.1.2</ecNumber>
    </recommendedName>
</protein>
<keyword evidence="6 8" id="KW-0326">Glycosidase</keyword>
<proteinExistence type="inferred from homology"/>
<dbReference type="GO" id="GO:0000272">
    <property type="term" value="P:polysaccharide catabolic process"/>
    <property type="evidence" value="ECO:0007669"/>
    <property type="project" value="UniProtKB-KW"/>
</dbReference>
<feature type="chain" id="PRO_5038895109" description="Beta-amylase" evidence="9">
    <location>
        <begin position="28"/>
        <end position="519"/>
    </location>
</feature>
<dbReference type="InterPro" id="IPR017853">
    <property type="entry name" value="GH"/>
</dbReference>
<dbReference type="AlphaFoldDB" id="A0A1H3TQ32"/>
<dbReference type="EC" id="3.2.1.2" evidence="3 8"/>
<evidence type="ECO:0000256" key="7">
    <source>
        <dbReference type="ARBA" id="ARBA00023326"/>
    </source>
</evidence>
<gene>
    <name evidence="10" type="ORF">SAMN05216554_4380</name>
</gene>
<dbReference type="RefSeq" id="WP_092557844.1">
    <property type="nucleotide sequence ID" value="NZ_FNPZ01000007.1"/>
</dbReference>
<dbReference type="Proteomes" id="UP000198891">
    <property type="component" value="Unassembled WGS sequence"/>
</dbReference>
<evidence type="ECO:0000256" key="9">
    <source>
        <dbReference type="SAM" id="SignalP"/>
    </source>
</evidence>
<keyword evidence="11" id="KW-1185">Reference proteome</keyword>
<reference evidence="10 11" key="1">
    <citation type="submission" date="2016-10" db="EMBL/GenBank/DDBJ databases">
        <authorList>
            <person name="de Groot N.N."/>
        </authorList>
    </citation>
    <scope>NUCLEOTIDE SEQUENCE [LARGE SCALE GENOMIC DNA]</scope>
    <source>
        <strain evidence="10 11">CGMCC 4.3491</strain>
    </source>
</reference>
<feature type="signal peptide" evidence="9">
    <location>
        <begin position="1"/>
        <end position="27"/>
    </location>
</feature>
<comment type="similarity">
    <text evidence="2 8">Belongs to the glycosyl hydrolase 14 family.</text>
</comment>
<keyword evidence="5 8" id="KW-0119">Carbohydrate metabolism</keyword>
<keyword evidence="9" id="KW-0732">Signal</keyword>
<sequence length="519" mass="55084">MASRTHPRTRVAVAAAVLSTFSSLALAVAPLATPAASASSGTASTVNVMAPLWIDDWQTSGPQWRAFTASLAVADAQGVDAVAVDVWWGAVEASRGTFDWAYYDKLFGAVVGAGLDLVPVMSFHECKSNVGDVCDISVPSFVWEPLEVCGFTGACSSIPADNFYRSEYGNDNHEAPSPWGSANRRTLQDMRDFMNAFETHVTTPGTDFADRIQEVTIGTGPAGELRYPSYAAHDSKVAGNPAGYPNRGTFQSYTPAAVTAFADWAVARYGSVAGVAAAWGIPGLTYSMISPPTDHERFIDSGAYHSITYGRDFTRWYNESLLRHGREVMTQAIDAFDGGLASVPLGLKVPGVHWQTMSTSPMQRAPEVAAGLIHTDQAYNAASTSHGYDGIANLVHDLDVNGDGTRTPTHHVLLHFTALEMPDGREWDGSAHAYSDAASLVSWVGAAATKAHIVLKGENALAGNLGSTGSASGPGWSHIRDAFSGATAYSGLTILRISDVTASGTTGRSEFERFIRDFG</sequence>
<dbReference type="PANTHER" id="PTHR31352:SF1">
    <property type="entry name" value="BETA-AMYLASE 3, CHLOROPLASTIC"/>
    <property type="match status" value="1"/>
</dbReference>
<comment type="catalytic activity">
    <reaction evidence="1 8">
        <text>Hydrolysis of (1-&gt;4)-alpha-D-glucosidic linkages in polysaccharides so as to remove successive maltose units from the non-reducing ends of the chains.</text>
        <dbReference type="EC" id="3.2.1.2"/>
    </reaction>
</comment>
<dbReference type="PROSITE" id="PS00679">
    <property type="entry name" value="BETA_AMYLASE_2"/>
    <property type="match status" value="1"/>
</dbReference>
<dbReference type="Pfam" id="PF01373">
    <property type="entry name" value="Glyco_hydro_14"/>
    <property type="match status" value="1"/>
</dbReference>
<dbReference type="SUPFAM" id="SSF51445">
    <property type="entry name" value="(Trans)glycosidases"/>
    <property type="match status" value="1"/>
</dbReference>
<dbReference type="STRING" id="381665.SAMN05216554_4380"/>
<dbReference type="EMBL" id="FNPZ01000007">
    <property type="protein sequence ID" value="SDZ52220.1"/>
    <property type="molecule type" value="Genomic_DNA"/>
</dbReference>
<dbReference type="Gene3D" id="3.20.20.80">
    <property type="entry name" value="Glycosidases"/>
    <property type="match status" value="1"/>
</dbReference>